<evidence type="ECO:0000259" key="3">
    <source>
        <dbReference type="Pfam" id="PF08338"/>
    </source>
</evidence>
<dbReference type="PANTHER" id="PTHR11092:SF0">
    <property type="entry name" value="EPIMERASE FAMILY PROTEIN SDR39U1"/>
    <property type="match status" value="1"/>
</dbReference>
<dbReference type="OrthoDB" id="9801773at2"/>
<dbReference type="InterPro" id="IPR010099">
    <property type="entry name" value="SDR39U1"/>
</dbReference>
<dbReference type="PANTHER" id="PTHR11092">
    <property type="entry name" value="SUGAR NUCLEOTIDE EPIMERASE RELATED"/>
    <property type="match status" value="1"/>
</dbReference>
<dbReference type="NCBIfam" id="TIGR01777">
    <property type="entry name" value="yfcH"/>
    <property type="match status" value="1"/>
</dbReference>
<dbReference type="InterPro" id="IPR036291">
    <property type="entry name" value="NAD(P)-bd_dom_sf"/>
</dbReference>
<dbReference type="STRING" id="717606.PaecuDRAFT_1354"/>
<proteinExistence type="inferred from homology"/>
<dbReference type="Pfam" id="PF08338">
    <property type="entry name" value="DUF1731"/>
    <property type="match status" value="1"/>
</dbReference>
<dbReference type="InterPro" id="IPR001509">
    <property type="entry name" value="Epimerase_deHydtase"/>
</dbReference>
<dbReference type="Proteomes" id="UP000005387">
    <property type="component" value="Unassembled WGS sequence"/>
</dbReference>
<evidence type="ECO:0000313" key="4">
    <source>
        <dbReference type="EMBL" id="EFM11748.1"/>
    </source>
</evidence>
<protein>
    <recommendedName>
        <fullName evidence="6">NAD-dependent epimerase/dehydratase</fullName>
    </recommendedName>
</protein>
<dbReference type="SUPFAM" id="SSF51735">
    <property type="entry name" value="NAD(P)-binding Rossmann-fold domains"/>
    <property type="match status" value="1"/>
</dbReference>
<evidence type="ECO:0000256" key="1">
    <source>
        <dbReference type="ARBA" id="ARBA00009353"/>
    </source>
</evidence>
<name>E0I6T2_9BACL</name>
<evidence type="ECO:0000259" key="2">
    <source>
        <dbReference type="Pfam" id="PF01370"/>
    </source>
</evidence>
<dbReference type="Gene3D" id="3.40.50.720">
    <property type="entry name" value="NAD(P)-binding Rossmann-like Domain"/>
    <property type="match status" value="1"/>
</dbReference>
<feature type="domain" description="NAD-dependent epimerase/dehydratase" evidence="2">
    <location>
        <begin position="3"/>
        <end position="129"/>
    </location>
</feature>
<comment type="similarity">
    <text evidence="1">Belongs to the NAD(P)-dependent epimerase/dehydratase family. SDR39U1 subfamily.</text>
</comment>
<dbReference type="CDD" id="cd05242">
    <property type="entry name" value="SDR_a8"/>
    <property type="match status" value="1"/>
</dbReference>
<dbReference type="InterPro" id="IPR013549">
    <property type="entry name" value="DUF1731"/>
</dbReference>
<organism evidence="4 5">
    <name type="scientific">Paenibacillus curdlanolyticus YK9</name>
    <dbReference type="NCBI Taxonomy" id="717606"/>
    <lineage>
        <taxon>Bacteria</taxon>
        <taxon>Bacillati</taxon>
        <taxon>Bacillota</taxon>
        <taxon>Bacilli</taxon>
        <taxon>Bacillales</taxon>
        <taxon>Paenibacillaceae</taxon>
        <taxon>Paenibacillus</taxon>
    </lineage>
</organism>
<evidence type="ECO:0008006" key="6">
    <source>
        <dbReference type="Google" id="ProtNLM"/>
    </source>
</evidence>
<gene>
    <name evidence="4" type="ORF">PaecuDRAFT_1354</name>
</gene>
<keyword evidence="5" id="KW-1185">Reference proteome</keyword>
<dbReference type="AlphaFoldDB" id="E0I6T2"/>
<dbReference type="Pfam" id="PF01370">
    <property type="entry name" value="Epimerase"/>
    <property type="match status" value="1"/>
</dbReference>
<evidence type="ECO:0000313" key="5">
    <source>
        <dbReference type="Proteomes" id="UP000005387"/>
    </source>
</evidence>
<reference evidence="4 5" key="1">
    <citation type="submission" date="2010-07" db="EMBL/GenBank/DDBJ databases">
        <title>The draft genome of Paenibacillus curdlanolyticus YK9.</title>
        <authorList>
            <consortium name="US DOE Joint Genome Institute (JGI-PGF)"/>
            <person name="Lucas S."/>
            <person name="Copeland A."/>
            <person name="Lapidus A."/>
            <person name="Cheng J.-F."/>
            <person name="Bruce D."/>
            <person name="Goodwin L."/>
            <person name="Pitluck S."/>
            <person name="Land M.L."/>
            <person name="Hauser L."/>
            <person name="Chang Y.-J."/>
            <person name="Jeffries C."/>
            <person name="Anderson I.J."/>
            <person name="Johnson E."/>
            <person name="Loganathan U."/>
            <person name="Mulhopadhyay B."/>
            <person name="Kyrpides N."/>
            <person name="Woyke T.J."/>
        </authorList>
    </citation>
    <scope>NUCLEOTIDE SEQUENCE [LARGE SCALE GENOMIC DNA]</scope>
    <source>
        <strain evidence="4 5">YK9</strain>
    </source>
</reference>
<dbReference type="eggNOG" id="COG1090">
    <property type="taxonomic scope" value="Bacteria"/>
</dbReference>
<dbReference type="EMBL" id="AEDD01000003">
    <property type="protein sequence ID" value="EFM11748.1"/>
    <property type="molecule type" value="Genomic_DNA"/>
</dbReference>
<dbReference type="RefSeq" id="WP_006037367.1">
    <property type="nucleotide sequence ID" value="NZ_AEDD01000003.1"/>
</dbReference>
<accession>E0I6T2</accession>
<sequence>MRIAITGGTGFIGQALVQALVARGDEVIVLTRAIPQATKQQDHVSYLTWEEAADPVRLGTLDAIVNLAGETISRRWTTEGKQQILHSRLQAASNVAAIAAAQPVRPHVVVNASGISVYGSTDERIVDESSPPGQDFLSDVVVQWEAAADRIPADRIVKLRTGVVLDAAGKAFSLMALPYKLFVGGKVGSGKQWLSWIHREDMVRLILFSLDHEQLSGPINACAPQPVTNDEFGRALGKAYHRPHWLPVPAFAFRILFGEMSSLLLEGQRALPKQATQAGFVFRYPAIHEALAAIAQKQ</sequence>
<feature type="domain" description="DUF1731" evidence="3">
    <location>
        <begin position="248"/>
        <end position="294"/>
    </location>
</feature>